<proteinExistence type="inferred from homology"/>
<keyword evidence="7" id="KW-0012">Acyltransferase</keyword>
<dbReference type="PANTHER" id="PTHR43300:SF10">
    <property type="entry name" value="2,3,4,5-TETRAHYDROPYRIDINE-2,6-DICARBOXYLATE N-ACETYLTRANSFERASE"/>
    <property type="match status" value="1"/>
</dbReference>
<dbReference type="CDD" id="cd04647">
    <property type="entry name" value="LbH_MAT_like"/>
    <property type="match status" value="1"/>
</dbReference>
<keyword evidence="8" id="KW-1133">Transmembrane helix</keyword>
<evidence type="ECO:0000256" key="6">
    <source>
        <dbReference type="ARBA" id="ARBA00023154"/>
    </source>
</evidence>
<dbReference type="GO" id="GO:0019877">
    <property type="term" value="P:diaminopimelate biosynthetic process"/>
    <property type="evidence" value="ECO:0007669"/>
    <property type="project" value="UniProtKB-KW"/>
</dbReference>
<dbReference type="PROSITE" id="PS00101">
    <property type="entry name" value="HEXAPEP_TRANSFERASES"/>
    <property type="match status" value="1"/>
</dbReference>
<keyword evidence="2" id="KW-0028">Amino-acid biosynthesis</keyword>
<gene>
    <name evidence="9" type="ORF">C7447_10431</name>
</gene>
<dbReference type="SUPFAM" id="SSF51161">
    <property type="entry name" value="Trimeric LpxA-like enzymes"/>
    <property type="match status" value="1"/>
</dbReference>
<evidence type="ECO:0000256" key="7">
    <source>
        <dbReference type="ARBA" id="ARBA00023315"/>
    </source>
</evidence>
<dbReference type="InterPro" id="IPR011004">
    <property type="entry name" value="Trimer_LpxA-like_sf"/>
</dbReference>
<evidence type="ECO:0000313" key="10">
    <source>
        <dbReference type="Proteomes" id="UP000323136"/>
    </source>
</evidence>
<evidence type="ECO:0000256" key="3">
    <source>
        <dbReference type="ARBA" id="ARBA00022679"/>
    </source>
</evidence>
<evidence type="ECO:0000256" key="5">
    <source>
        <dbReference type="ARBA" id="ARBA00022915"/>
    </source>
</evidence>
<organism evidence="9 10">
    <name type="scientific">Tenacibaculum adriaticum</name>
    <dbReference type="NCBI Taxonomy" id="413713"/>
    <lineage>
        <taxon>Bacteria</taxon>
        <taxon>Pseudomonadati</taxon>
        <taxon>Bacteroidota</taxon>
        <taxon>Flavobacteriia</taxon>
        <taxon>Flavobacteriales</taxon>
        <taxon>Flavobacteriaceae</taxon>
        <taxon>Tenacibaculum</taxon>
    </lineage>
</organism>
<evidence type="ECO:0000256" key="2">
    <source>
        <dbReference type="ARBA" id="ARBA00022605"/>
    </source>
</evidence>
<name>A0A5S5DN51_9FLAO</name>
<keyword evidence="6" id="KW-0457">Lysine biosynthesis</keyword>
<dbReference type="EMBL" id="VNIA01000004">
    <property type="protein sequence ID" value="TYP97347.1"/>
    <property type="molecule type" value="Genomic_DNA"/>
</dbReference>
<reference evidence="9 10" key="1">
    <citation type="submission" date="2019-07" db="EMBL/GenBank/DDBJ databases">
        <title>Genomic Encyclopedia of Type Strains, Phase IV (KMG-IV): sequencing the most valuable type-strain genomes for metagenomic binning, comparative biology and taxonomic classification.</title>
        <authorList>
            <person name="Goeker M."/>
        </authorList>
    </citation>
    <scope>NUCLEOTIDE SEQUENCE [LARGE SCALE GENOMIC DNA]</scope>
    <source>
        <strain evidence="9 10">DSM 18961</strain>
    </source>
</reference>
<feature type="transmembrane region" description="Helical" evidence="8">
    <location>
        <begin position="20"/>
        <end position="39"/>
    </location>
</feature>
<keyword evidence="3 9" id="KW-0808">Transferase</keyword>
<keyword evidence="10" id="KW-1185">Reference proteome</keyword>
<dbReference type="GO" id="GO:0016746">
    <property type="term" value="F:acyltransferase activity"/>
    <property type="evidence" value="ECO:0007669"/>
    <property type="project" value="UniProtKB-KW"/>
</dbReference>
<dbReference type="InterPro" id="IPR050179">
    <property type="entry name" value="Trans_hexapeptide_repeat"/>
</dbReference>
<comment type="similarity">
    <text evidence="1">Belongs to the transferase hexapeptide repeat family.</text>
</comment>
<evidence type="ECO:0000256" key="8">
    <source>
        <dbReference type="SAM" id="Phobius"/>
    </source>
</evidence>
<keyword evidence="5" id="KW-0220">Diaminopimelate biosynthesis</keyword>
<keyword evidence="8" id="KW-0812">Transmembrane</keyword>
<evidence type="ECO:0000256" key="4">
    <source>
        <dbReference type="ARBA" id="ARBA00022737"/>
    </source>
</evidence>
<evidence type="ECO:0000256" key="1">
    <source>
        <dbReference type="ARBA" id="ARBA00007274"/>
    </source>
</evidence>
<dbReference type="InterPro" id="IPR001451">
    <property type="entry name" value="Hexapep"/>
</dbReference>
<dbReference type="RefSeq" id="WP_148870701.1">
    <property type="nucleotide sequence ID" value="NZ_VNIA01000004.1"/>
</dbReference>
<dbReference type="InterPro" id="IPR018357">
    <property type="entry name" value="Hexapep_transf_CS"/>
</dbReference>
<dbReference type="Pfam" id="PF00132">
    <property type="entry name" value="Hexapep"/>
    <property type="match status" value="1"/>
</dbReference>
<accession>A0A5S5DN51</accession>
<dbReference type="AlphaFoldDB" id="A0A5S5DN51"/>
<dbReference type="Gene3D" id="2.160.10.10">
    <property type="entry name" value="Hexapeptide repeat proteins"/>
    <property type="match status" value="1"/>
</dbReference>
<dbReference type="OrthoDB" id="9814490at2"/>
<dbReference type="GO" id="GO:0009085">
    <property type="term" value="P:lysine biosynthetic process"/>
    <property type="evidence" value="ECO:0007669"/>
    <property type="project" value="UniProtKB-KW"/>
</dbReference>
<dbReference type="Proteomes" id="UP000323136">
    <property type="component" value="Unassembled WGS sequence"/>
</dbReference>
<comment type="caution">
    <text evidence="9">The sequence shown here is derived from an EMBL/GenBank/DDBJ whole genome shotgun (WGS) entry which is preliminary data.</text>
</comment>
<keyword evidence="8" id="KW-0472">Membrane</keyword>
<evidence type="ECO:0000313" key="9">
    <source>
        <dbReference type="EMBL" id="TYP97347.1"/>
    </source>
</evidence>
<sequence length="170" mass="19534">MKKIIRFIIKVFKYLYRETILHLLWYFSSYFPMFPTLMFTKGRSFFWRLIGVQIGKKVQINYGNYLDVPSAKRLIIEDNVLIASECLFLLHKRDMSKYTGFNLQNSLPMKEAYIKICKNASIGMRTVILPGVTIGEGAVVGANSLVVKDIPPYTIAVGNPARVIKYIKKN</sequence>
<keyword evidence="4" id="KW-0677">Repeat</keyword>
<protein>
    <submittedName>
        <fullName evidence="9">Transferase family hexapeptide repeat protein</fullName>
    </submittedName>
</protein>
<dbReference type="PANTHER" id="PTHR43300">
    <property type="entry name" value="ACETYLTRANSFERASE"/>
    <property type="match status" value="1"/>
</dbReference>